<accession>A0A2K4FEA9</accession>
<dbReference type="GeneID" id="98297225"/>
<gene>
    <name evidence="7" type="ORF">CD039_02590</name>
</gene>
<evidence type="ECO:0000256" key="1">
    <source>
        <dbReference type="ARBA" id="ARBA00000799"/>
    </source>
</evidence>
<evidence type="ECO:0000256" key="4">
    <source>
        <dbReference type="ARBA" id="ARBA00023235"/>
    </source>
</evidence>
<dbReference type="Proteomes" id="UP000242712">
    <property type="component" value="Unassembled WGS sequence"/>
</dbReference>
<evidence type="ECO:0000313" key="7">
    <source>
        <dbReference type="EMBL" id="POA09651.1"/>
    </source>
</evidence>
<comment type="similarity">
    <text evidence="2">Belongs to the isochorismate synthase family.</text>
</comment>
<dbReference type="AlphaFoldDB" id="A0A2K4FEA9"/>
<dbReference type="PANTHER" id="PTHR42839">
    <property type="entry name" value="ISOCHORISMATE SYNTHASE ENTC"/>
    <property type="match status" value="1"/>
</dbReference>
<dbReference type="InterPro" id="IPR004561">
    <property type="entry name" value="IsoChor_synthase"/>
</dbReference>
<evidence type="ECO:0000256" key="3">
    <source>
        <dbReference type="ARBA" id="ARBA00012824"/>
    </source>
</evidence>
<reference evidence="7 8" key="1">
    <citation type="submission" date="2017-08" db="EMBL/GenBank/DDBJ databases">
        <title>Draft genome sequences of 64 type strains of genus Staph aureus.</title>
        <authorList>
            <person name="Cole K."/>
            <person name="Golubchik T."/>
            <person name="Russell J."/>
            <person name="Foster D."/>
            <person name="Llewelyn M."/>
            <person name="Wilson D."/>
            <person name="Crook D."/>
            <person name="Paul J."/>
        </authorList>
    </citation>
    <scope>NUCLEOTIDE SEQUENCE [LARGE SCALE GENOMIC DNA]</scope>
    <source>
        <strain evidence="7 8">DSM 29875</strain>
    </source>
</reference>
<protein>
    <recommendedName>
        <fullName evidence="3">isochorismate synthase</fullName>
        <ecNumber evidence="3">5.4.4.2</ecNumber>
    </recommendedName>
    <alternativeName>
        <fullName evidence="5">Isochorismate mutase</fullName>
    </alternativeName>
</protein>
<dbReference type="PANTHER" id="PTHR42839:SF1">
    <property type="entry name" value="ISOCHORISMATE SYNTHASE MENF"/>
    <property type="match status" value="1"/>
</dbReference>
<dbReference type="NCBIfam" id="TIGR00543">
    <property type="entry name" value="isochor_syn"/>
    <property type="match status" value="1"/>
</dbReference>
<dbReference type="RefSeq" id="WP_103371000.1">
    <property type="nucleotide sequence ID" value="NZ_CBCRVO010000001.1"/>
</dbReference>
<evidence type="ECO:0000259" key="6">
    <source>
        <dbReference type="Pfam" id="PF00425"/>
    </source>
</evidence>
<sequence length="450" mass="52521">MTIEVREDEIIERVYKSNHDFVSVEAKIDRELNLVELFQLTEDEAGNRFYFKKNNNQMSFFGFNALKRYKNDFENKQSIFREWEKDKERIDCIHPHSAKHHLKICGGFQFSAHKSGDEWRQFGINHFILPEILSTMEDGVTYVTYTVPREEFDIERFKAIVQHLTERPESSIEPPKDITRIEDIFKDEWRDLVAQTVEELDETKKIVLARRRLIQFEQPISVPYLLQRALTGEQNSYLFVLESEESIFFSQTPEQLIEVEDNVLSTKAVAGTIRRTHDEQLDEKNIQAFLNDPKNLNEHQFVVDSILQDIEDYVTEVDYNRKPEILTNDHLYHLYTQIKASLKENAYIKLLDRLHPTPALGGYPKEEAVNYIERYEFGTRGLYGAPVGYIDMDDDCEFIVAIRSMLLKQYQAILFAGCGIVCNSDPDAEVAETSVKFKPMMKALGVEVND</sequence>
<evidence type="ECO:0000256" key="2">
    <source>
        <dbReference type="ARBA" id="ARBA00005297"/>
    </source>
</evidence>
<comment type="caution">
    <text evidence="7">The sequence shown here is derived from an EMBL/GenBank/DDBJ whole genome shotgun (WGS) entry which is preliminary data.</text>
</comment>
<keyword evidence="4" id="KW-0413">Isomerase</keyword>
<feature type="domain" description="Chorismate-utilising enzyme C-terminal" evidence="6">
    <location>
        <begin position="186"/>
        <end position="436"/>
    </location>
</feature>
<dbReference type="GO" id="GO:0008909">
    <property type="term" value="F:isochorismate synthase activity"/>
    <property type="evidence" value="ECO:0007669"/>
    <property type="project" value="UniProtKB-EC"/>
</dbReference>
<dbReference type="GO" id="GO:0009697">
    <property type="term" value="P:salicylic acid biosynthetic process"/>
    <property type="evidence" value="ECO:0007669"/>
    <property type="project" value="TreeGrafter"/>
</dbReference>
<name>A0A2K4FEA9_9STAP</name>
<evidence type="ECO:0000256" key="5">
    <source>
        <dbReference type="ARBA" id="ARBA00041564"/>
    </source>
</evidence>
<dbReference type="EMBL" id="PPPX01000001">
    <property type="protein sequence ID" value="POA09651.1"/>
    <property type="molecule type" value="Genomic_DNA"/>
</dbReference>
<comment type="catalytic activity">
    <reaction evidence="1">
        <text>chorismate = isochorismate</text>
        <dbReference type="Rhea" id="RHEA:18985"/>
        <dbReference type="ChEBI" id="CHEBI:29748"/>
        <dbReference type="ChEBI" id="CHEBI:29780"/>
        <dbReference type="EC" id="5.4.4.2"/>
    </reaction>
</comment>
<dbReference type="SUPFAM" id="SSF56322">
    <property type="entry name" value="ADC synthase"/>
    <property type="match status" value="1"/>
</dbReference>
<proteinExistence type="inferred from homology"/>
<dbReference type="Pfam" id="PF00425">
    <property type="entry name" value="Chorismate_bind"/>
    <property type="match status" value="1"/>
</dbReference>
<dbReference type="EC" id="5.4.4.2" evidence="3"/>
<keyword evidence="8" id="KW-1185">Reference proteome</keyword>
<dbReference type="Gene3D" id="3.60.120.10">
    <property type="entry name" value="Anthranilate synthase"/>
    <property type="match status" value="1"/>
</dbReference>
<dbReference type="InterPro" id="IPR015890">
    <property type="entry name" value="Chorismate_C"/>
</dbReference>
<dbReference type="OrthoDB" id="9803598at2"/>
<organism evidence="7 8">
    <name type="scientific">Staphylococcus argensis</name>
    <dbReference type="NCBI Taxonomy" id="1607738"/>
    <lineage>
        <taxon>Bacteria</taxon>
        <taxon>Bacillati</taxon>
        <taxon>Bacillota</taxon>
        <taxon>Bacilli</taxon>
        <taxon>Bacillales</taxon>
        <taxon>Staphylococcaceae</taxon>
        <taxon>Staphylococcus</taxon>
    </lineage>
</organism>
<dbReference type="InterPro" id="IPR005801">
    <property type="entry name" value="ADC_synthase"/>
</dbReference>
<evidence type="ECO:0000313" key="8">
    <source>
        <dbReference type="Proteomes" id="UP000242712"/>
    </source>
</evidence>